<evidence type="ECO:0000256" key="11">
    <source>
        <dbReference type="HAMAP-Rule" id="MF_01393"/>
    </source>
</evidence>
<dbReference type="Pfam" id="PF00119">
    <property type="entry name" value="ATP-synt_A"/>
    <property type="match status" value="1"/>
</dbReference>
<dbReference type="PANTHER" id="PTHR11410">
    <property type="entry name" value="ATP SYNTHASE SUBUNIT A"/>
    <property type="match status" value="1"/>
</dbReference>
<organism evidence="13 14">
    <name type="scientific">Rubrobacter marinus</name>
    <dbReference type="NCBI Taxonomy" id="2653852"/>
    <lineage>
        <taxon>Bacteria</taxon>
        <taxon>Bacillati</taxon>
        <taxon>Actinomycetota</taxon>
        <taxon>Rubrobacteria</taxon>
        <taxon>Rubrobacterales</taxon>
        <taxon>Rubrobacteraceae</taxon>
        <taxon>Rubrobacter</taxon>
    </lineage>
</organism>
<dbReference type="EMBL" id="CP045121">
    <property type="protein sequence ID" value="QIN78714.1"/>
    <property type="molecule type" value="Genomic_DNA"/>
</dbReference>
<dbReference type="GO" id="GO:0045259">
    <property type="term" value="C:proton-transporting ATP synthase complex"/>
    <property type="evidence" value="ECO:0007669"/>
    <property type="project" value="UniProtKB-KW"/>
</dbReference>
<keyword evidence="4 11" id="KW-0138">CF(0)</keyword>
<comment type="similarity">
    <text evidence="2 11 12">Belongs to the ATPase A chain family.</text>
</comment>
<sequence>MMGLLTLAQVSQDELRHEILHTWETARETWHIPIHLGPIDISIDKSVWFLFIGTALTFLILFVGSRILSTRPGAYQVIVEELYGFGRSFGGQVGEEGKKWFPYTLSLFVFILVLNLIGLIPTSYPVTANISFTIVLALMTFILTQYEGFRRNGPVRYLKSFAPPGLPAKPLMVPLMTFLEILQEFTKPLTLGLRLYANILAGHLIIFVFLGLILYFGLSGVGAIVPLVSVPLAVVFYAFEIFVAVLQAYIFAILTQVYIEQAMFREDH</sequence>
<keyword evidence="5 11" id="KW-0812">Transmembrane</keyword>
<comment type="subcellular location">
    <subcellularLocation>
        <location evidence="11 12">Cell membrane</location>
        <topology evidence="11 12">Multi-pass membrane protein</topology>
    </subcellularLocation>
    <subcellularLocation>
        <location evidence="1">Membrane</location>
        <topology evidence="1">Multi-pass membrane protein</topology>
    </subcellularLocation>
</comment>
<feature type="transmembrane region" description="Helical" evidence="11">
    <location>
        <begin position="47"/>
        <end position="68"/>
    </location>
</feature>
<feature type="transmembrane region" description="Helical" evidence="11">
    <location>
        <begin position="236"/>
        <end position="259"/>
    </location>
</feature>
<evidence type="ECO:0000313" key="14">
    <source>
        <dbReference type="Proteomes" id="UP000502706"/>
    </source>
</evidence>
<keyword evidence="7 11" id="KW-1133">Transmembrane helix</keyword>
<dbReference type="GO" id="GO:0046933">
    <property type="term" value="F:proton-transporting ATP synthase activity, rotational mechanism"/>
    <property type="evidence" value="ECO:0007669"/>
    <property type="project" value="UniProtKB-UniRule"/>
</dbReference>
<evidence type="ECO:0000256" key="10">
    <source>
        <dbReference type="ARBA" id="ARBA00023310"/>
    </source>
</evidence>
<evidence type="ECO:0000256" key="8">
    <source>
        <dbReference type="ARBA" id="ARBA00023065"/>
    </source>
</evidence>
<dbReference type="AlphaFoldDB" id="A0A6G8PWX3"/>
<evidence type="ECO:0000256" key="2">
    <source>
        <dbReference type="ARBA" id="ARBA00006810"/>
    </source>
</evidence>
<proteinExistence type="inferred from homology"/>
<keyword evidence="6 11" id="KW-0375">Hydrogen ion transport</keyword>
<evidence type="ECO:0000256" key="9">
    <source>
        <dbReference type="ARBA" id="ARBA00023136"/>
    </source>
</evidence>
<dbReference type="InterPro" id="IPR000568">
    <property type="entry name" value="ATP_synth_F0_asu"/>
</dbReference>
<keyword evidence="9 11" id="KW-0472">Membrane</keyword>
<reference evidence="13 14" key="1">
    <citation type="submission" date="2019-10" db="EMBL/GenBank/DDBJ databases">
        <title>Rubrobacter sp nov SCSIO 52915 isolated from a deep-sea sediment in the South China Sea.</title>
        <authorList>
            <person name="Chen R.W."/>
        </authorList>
    </citation>
    <scope>NUCLEOTIDE SEQUENCE [LARGE SCALE GENOMIC DNA]</scope>
    <source>
        <strain evidence="13 14">SCSIO 52915</strain>
    </source>
</reference>
<dbReference type="PRINTS" id="PR00123">
    <property type="entry name" value="ATPASEA"/>
</dbReference>
<dbReference type="PROSITE" id="PS00449">
    <property type="entry name" value="ATPASE_A"/>
    <property type="match status" value="1"/>
</dbReference>
<dbReference type="SUPFAM" id="SSF81336">
    <property type="entry name" value="F1F0 ATP synthase subunit A"/>
    <property type="match status" value="1"/>
</dbReference>
<evidence type="ECO:0000256" key="7">
    <source>
        <dbReference type="ARBA" id="ARBA00022989"/>
    </source>
</evidence>
<evidence type="ECO:0000256" key="6">
    <source>
        <dbReference type="ARBA" id="ARBA00022781"/>
    </source>
</evidence>
<feature type="transmembrane region" description="Helical" evidence="11">
    <location>
        <begin position="195"/>
        <end position="216"/>
    </location>
</feature>
<keyword evidence="11" id="KW-1003">Cell membrane</keyword>
<dbReference type="HAMAP" id="MF_01393">
    <property type="entry name" value="ATP_synth_a_bact"/>
    <property type="match status" value="1"/>
</dbReference>
<dbReference type="Proteomes" id="UP000502706">
    <property type="component" value="Chromosome"/>
</dbReference>
<dbReference type="PANTHER" id="PTHR11410:SF0">
    <property type="entry name" value="ATP SYNTHASE SUBUNIT A"/>
    <property type="match status" value="1"/>
</dbReference>
<keyword evidence="10 11" id="KW-0066">ATP synthesis</keyword>
<feature type="transmembrane region" description="Helical" evidence="11">
    <location>
        <begin position="126"/>
        <end position="146"/>
    </location>
</feature>
<comment type="function">
    <text evidence="11 12">Key component of the proton channel; it plays a direct role in the translocation of protons across the membrane.</text>
</comment>
<dbReference type="CDD" id="cd00310">
    <property type="entry name" value="ATP-synt_Fo_a_6"/>
    <property type="match status" value="1"/>
</dbReference>
<accession>A0A6G8PWX3</accession>
<dbReference type="KEGG" id="rmar:GBA65_09465"/>
<evidence type="ECO:0000256" key="4">
    <source>
        <dbReference type="ARBA" id="ARBA00022547"/>
    </source>
</evidence>
<keyword evidence="8 11" id="KW-0406">Ion transport</keyword>
<dbReference type="NCBIfam" id="TIGR01131">
    <property type="entry name" value="ATP_synt_6_or_A"/>
    <property type="match status" value="1"/>
</dbReference>
<dbReference type="InterPro" id="IPR035908">
    <property type="entry name" value="F0_ATP_A_sf"/>
</dbReference>
<name>A0A6G8PWX3_9ACTN</name>
<evidence type="ECO:0000256" key="12">
    <source>
        <dbReference type="RuleBase" id="RU000483"/>
    </source>
</evidence>
<feature type="transmembrane region" description="Helical" evidence="11">
    <location>
        <begin position="100"/>
        <end position="120"/>
    </location>
</feature>
<protein>
    <recommendedName>
        <fullName evidence="11 12">ATP synthase subunit a</fullName>
    </recommendedName>
    <alternativeName>
        <fullName evidence="11">ATP synthase F0 sector subunit a</fullName>
    </alternativeName>
    <alternativeName>
        <fullName evidence="11">F-ATPase subunit 6</fullName>
    </alternativeName>
</protein>
<dbReference type="GO" id="GO:0005886">
    <property type="term" value="C:plasma membrane"/>
    <property type="evidence" value="ECO:0007669"/>
    <property type="project" value="UniProtKB-SubCell"/>
</dbReference>
<gene>
    <name evidence="11 13" type="primary">atpB</name>
    <name evidence="13" type="ORF">GBA65_09465</name>
</gene>
<evidence type="ECO:0000313" key="13">
    <source>
        <dbReference type="EMBL" id="QIN78714.1"/>
    </source>
</evidence>
<dbReference type="Gene3D" id="1.20.120.220">
    <property type="entry name" value="ATP synthase, F0 complex, subunit A"/>
    <property type="match status" value="1"/>
</dbReference>
<evidence type="ECO:0000256" key="1">
    <source>
        <dbReference type="ARBA" id="ARBA00004141"/>
    </source>
</evidence>
<dbReference type="InterPro" id="IPR023011">
    <property type="entry name" value="ATP_synth_F0_asu_AS"/>
</dbReference>
<keyword evidence="14" id="KW-1185">Reference proteome</keyword>
<evidence type="ECO:0000256" key="5">
    <source>
        <dbReference type="ARBA" id="ARBA00022692"/>
    </source>
</evidence>
<dbReference type="InterPro" id="IPR045083">
    <property type="entry name" value="ATP_synth_F0_asu_bact/mt"/>
</dbReference>
<evidence type="ECO:0000256" key="3">
    <source>
        <dbReference type="ARBA" id="ARBA00022448"/>
    </source>
</evidence>
<keyword evidence="3 11" id="KW-0813">Transport</keyword>